<organism evidence="7 8">
    <name type="scientific">Argiope bruennichi</name>
    <name type="common">Wasp spider</name>
    <name type="synonym">Aranea bruennichi</name>
    <dbReference type="NCBI Taxonomy" id="94029"/>
    <lineage>
        <taxon>Eukaryota</taxon>
        <taxon>Metazoa</taxon>
        <taxon>Ecdysozoa</taxon>
        <taxon>Arthropoda</taxon>
        <taxon>Chelicerata</taxon>
        <taxon>Arachnida</taxon>
        <taxon>Araneae</taxon>
        <taxon>Araneomorphae</taxon>
        <taxon>Entelegynae</taxon>
        <taxon>Araneoidea</taxon>
        <taxon>Araneidae</taxon>
        <taxon>Argiope</taxon>
    </lineage>
</organism>
<accession>A0A8T0ESN3</accession>
<name>A0A8T0ESN3_ARGBR</name>
<reference evidence="7" key="2">
    <citation type="submission" date="2020-06" db="EMBL/GenBank/DDBJ databases">
        <authorList>
            <person name="Sheffer M."/>
        </authorList>
    </citation>
    <scope>NUCLEOTIDE SEQUENCE</scope>
</reference>
<dbReference type="GO" id="GO:0016020">
    <property type="term" value="C:membrane"/>
    <property type="evidence" value="ECO:0007669"/>
    <property type="project" value="UniProtKB-SubCell"/>
</dbReference>
<dbReference type="InterPro" id="IPR017981">
    <property type="entry name" value="GPCR_2-like_7TM"/>
</dbReference>
<evidence type="ECO:0000256" key="2">
    <source>
        <dbReference type="ARBA" id="ARBA00022692"/>
    </source>
</evidence>
<keyword evidence="2 5" id="KW-0812">Transmembrane</keyword>
<feature type="transmembrane region" description="Helical" evidence="5">
    <location>
        <begin position="352"/>
        <end position="373"/>
    </location>
</feature>
<evidence type="ECO:0000256" key="1">
    <source>
        <dbReference type="ARBA" id="ARBA00004141"/>
    </source>
</evidence>
<feature type="transmembrane region" description="Helical" evidence="5">
    <location>
        <begin position="230"/>
        <end position="251"/>
    </location>
</feature>
<feature type="transmembrane region" description="Helical" evidence="5">
    <location>
        <begin position="325"/>
        <end position="346"/>
    </location>
</feature>
<feature type="transmembrane region" description="Helical" evidence="5">
    <location>
        <begin position="7"/>
        <end position="28"/>
    </location>
</feature>
<comment type="caution">
    <text evidence="7">The sequence shown here is derived from an EMBL/GenBank/DDBJ whole genome shotgun (WGS) entry which is preliminary data.</text>
</comment>
<evidence type="ECO:0000259" key="6">
    <source>
        <dbReference type="PROSITE" id="PS50261"/>
    </source>
</evidence>
<feature type="transmembrane region" description="Helical" evidence="5">
    <location>
        <begin position="280"/>
        <end position="304"/>
    </location>
</feature>
<dbReference type="GO" id="GO:0004930">
    <property type="term" value="F:G protein-coupled receptor activity"/>
    <property type="evidence" value="ECO:0007669"/>
    <property type="project" value="InterPro"/>
</dbReference>
<dbReference type="PANTHER" id="PTHR45902:SF4">
    <property type="entry name" value="G-PROTEIN COUPLED RECEPTORS FAMILY 2 PROFILE 2 DOMAIN-CONTAINING PROTEIN"/>
    <property type="match status" value="1"/>
</dbReference>
<feature type="transmembrane region" description="Helical" evidence="5">
    <location>
        <begin position="119"/>
        <end position="141"/>
    </location>
</feature>
<feature type="transmembrane region" description="Helical" evidence="5">
    <location>
        <begin position="184"/>
        <end position="209"/>
    </location>
</feature>
<reference evidence="7" key="1">
    <citation type="journal article" date="2020" name="bioRxiv">
        <title>Chromosome-level reference genome of the European wasp spider Argiope bruennichi: a resource for studies on range expansion and evolutionary adaptation.</title>
        <authorList>
            <person name="Sheffer M.M."/>
            <person name="Hoppe A."/>
            <person name="Krehenwinkel H."/>
            <person name="Uhl G."/>
            <person name="Kuss A.W."/>
            <person name="Jensen L."/>
            <person name="Jensen C."/>
            <person name="Gillespie R.G."/>
            <person name="Hoff K.J."/>
            <person name="Prost S."/>
        </authorList>
    </citation>
    <scope>NUCLEOTIDE SEQUENCE</scope>
</reference>
<dbReference type="CDD" id="cd15039">
    <property type="entry name" value="7tmB3_Methuselah-like"/>
    <property type="match status" value="1"/>
</dbReference>
<proteinExistence type="predicted"/>
<dbReference type="AlphaFoldDB" id="A0A8T0ESN3"/>
<dbReference type="PRINTS" id="PR00249">
    <property type="entry name" value="GPCRSECRETIN"/>
</dbReference>
<evidence type="ECO:0000256" key="3">
    <source>
        <dbReference type="ARBA" id="ARBA00022989"/>
    </source>
</evidence>
<evidence type="ECO:0000313" key="8">
    <source>
        <dbReference type="Proteomes" id="UP000807504"/>
    </source>
</evidence>
<dbReference type="SUPFAM" id="SSF81321">
    <property type="entry name" value="Family A G protein-coupled receptor-like"/>
    <property type="match status" value="1"/>
</dbReference>
<dbReference type="Gene3D" id="1.20.1070.10">
    <property type="entry name" value="Rhodopsin 7-helix transmembrane proteins"/>
    <property type="match status" value="1"/>
</dbReference>
<keyword evidence="4 5" id="KW-0472">Membrane</keyword>
<feature type="domain" description="G-protein coupled receptors family 2 profile 2" evidence="6">
    <location>
        <begin position="117"/>
        <end position="374"/>
    </location>
</feature>
<dbReference type="PANTHER" id="PTHR45902">
    <property type="entry name" value="LATROPHILIN RECEPTOR-LIKE PROTEIN A"/>
    <property type="match status" value="1"/>
</dbReference>
<protein>
    <submittedName>
        <fullName evidence="7">G-protein coupled receptor Mth2 like protein</fullName>
    </submittedName>
</protein>
<keyword evidence="7" id="KW-0675">Receptor</keyword>
<dbReference type="EMBL" id="JABXBU010002072">
    <property type="protein sequence ID" value="KAF8777009.1"/>
    <property type="molecule type" value="Genomic_DNA"/>
</dbReference>
<keyword evidence="8" id="KW-1185">Reference proteome</keyword>
<feature type="transmembrane region" description="Helical" evidence="5">
    <location>
        <begin position="153"/>
        <end position="172"/>
    </location>
</feature>
<dbReference type="InterPro" id="IPR000832">
    <property type="entry name" value="GPCR_2_secretin-like"/>
</dbReference>
<comment type="subcellular location">
    <subcellularLocation>
        <location evidence="1">Membrane</location>
        <topology evidence="1">Multi-pass membrane protein</topology>
    </subcellularLocation>
</comment>
<dbReference type="GO" id="GO:0007166">
    <property type="term" value="P:cell surface receptor signaling pathway"/>
    <property type="evidence" value="ECO:0007669"/>
    <property type="project" value="InterPro"/>
</dbReference>
<dbReference type="Pfam" id="PF00002">
    <property type="entry name" value="7tm_2"/>
    <property type="match status" value="1"/>
</dbReference>
<gene>
    <name evidence="7" type="ORF">HNY73_013939</name>
</gene>
<evidence type="ECO:0000256" key="5">
    <source>
        <dbReference type="SAM" id="Phobius"/>
    </source>
</evidence>
<dbReference type="InterPro" id="IPR053231">
    <property type="entry name" value="GPCR_LN-TM7"/>
</dbReference>
<sequence>MFENTSYMILLITIVIAGCFNVSTQTFINNELYIDETSYIMISDEELPNKHESLKSCSTFILDPDEYVMFPNKTAHVPVYNKTYEEEHYILIGDMIRICAPPQVFNEPPSQLATVTLNYVTITGLAISMLFLLIHLVVFALVPDLRNLPGCNLASMCLSLFLTYLLMLFVAIDSAVRKSLACTVVAVLIQFFFLGSFLWMLVMAFDVFRSIIKATENLRLSVKGFKLKKYIYNSLICWGIASVFAAAALIADNIEGIDESYRPKFGEFCWFRSKTSLLSFFGGPVLTIICLNFILFAVTAYILFANRMKTGDSSKRAYIKKNYLTYLRLAVIMGVTWITGLLAPLVNLLWLWYLFAILNSLQGLFIFIAFTCTNKVKKYFKSKLLNIRRSSEHILTKPTFQSYCFQGNSIEKYESVGNKENVNRIDTRVIDM</sequence>
<evidence type="ECO:0000313" key="7">
    <source>
        <dbReference type="EMBL" id="KAF8777009.1"/>
    </source>
</evidence>
<dbReference type="Proteomes" id="UP000807504">
    <property type="component" value="Unassembled WGS sequence"/>
</dbReference>
<dbReference type="PROSITE" id="PS50261">
    <property type="entry name" value="G_PROTEIN_RECEP_F2_4"/>
    <property type="match status" value="1"/>
</dbReference>
<evidence type="ECO:0000256" key="4">
    <source>
        <dbReference type="ARBA" id="ARBA00023136"/>
    </source>
</evidence>
<keyword evidence="3 5" id="KW-1133">Transmembrane helix</keyword>